<dbReference type="InterPro" id="IPR020846">
    <property type="entry name" value="MFS_dom"/>
</dbReference>
<dbReference type="EMBL" id="JACCDF010000007">
    <property type="protein sequence ID" value="NYS61042.1"/>
    <property type="molecule type" value="Genomic_DNA"/>
</dbReference>
<feature type="transmembrane region" description="Helical" evidence="4">
    <location>
        <begin position="89"/>
        <end position="109"/>
    </location>
</feature>
<dbReference type="Pfam" id="PF06779">
    <property type="entry name" value="MFS_4"/>
    <property type="match status" value="1"/>
</dbReference>
<dbReference type="Gene3D" id="1.20.1250.20">
    <property type="entry name" value="MFS general substrate transporter like domains"/>
    <property type="match status" value="2"/>
</dbReference>
<name>A0A7Z0RUY4_9GAMM</name>
<dbReference type="PANTHER" id="PTHR23537">
    <property type="match status" value="1"/>
</dbReference>
<feature type="domain" description="Major facilitator superfamily (MFS) profile" evidence="5">
    <location>
        <begin position="16"/>
        <end position="399"/>
    </location>
</feature>
<feature type="transmembrane region" description="Helical" evidence="4">
    <location>
        <begin position="149"/>
        <end position="169"/>
    </location>
</feature>
<protein>
    <submittedName>
        <fullName evidence="6">YbfB/YjiJ family MFS transporter</fullName>
    </submittedName>
</protein>
<feature type="transmembrane region" description="Helical" evidence="4">
    <location>
        <begin position="115"/>
        <end position="137"/>
    </location>
</feature>
<dbReference type="GO" id="GO:0005886">
    <property type="term" value="C:plasma membrane"/>
    <property type="evidence" value="ECO:0007669"/>
    <property type="project" value="TreeGrafter"/>
</dbReference>
<accession>A0A7Z0RUY4</accession>
<feature type="transmembrane region" description="Helical" evidence="4">
    <location>
        <begin position="283"/>
        <end position="303"/>
    </location>
</feature>
<comment type="caution">
    <text evidence="6">The sequence shown here is derived from an EMBL/GenBank/DDBJ whole genome shotgun (WGS) entry which is preliminary data.</text>
</comment>
<dbReference type="Proteomes" id="UP000586119">
    <property type="component" value="Unassembled WGS sequence"/>
</dbReference>
<evidence type="ECO:0000313" key="6">
    <source>
        <dbReference type="EMBL" id="NYS61042.1"/>
    </source>
</evidence>
<feature type="transmembrane region" description="Helical" evidence="4">
    <location>
        <begin position="223"/>
        <end position="246"/>
    </location>
</feature>
<dbReference type="SUPFAM" id="SSF103473">
    <property type="entry name" value="MFS general substrate transporter"/>
    <property type="match status" value="1"/>
</dbReference>
<dbReference type="PROSITE" id="PS50850">
    <property type="entry name" value="MFS"/>
    <property type="match status" value="1"/>
</dbReference>
<evidence type="ECO:0000313" key="7">
    <source>
        <dbReference type="Proteomes" id="UP000586119"/>
    </source>
</evidence>
<evidence type="ECO:0000256" key="4">
    <source>
        <dbReference type="SAM" id="Phobius"/>
    </source>
</evidence>
<keyword evidence="7" id="KW-1185">Reference proteome</keyword>
<evidence type="ECO:0000256" key="1">
    <source>
        <dbReference type="ARBA" id="ARBA00022692"/>
    </source>
</evidence>
<feature type="transmembrane region" description="Helical" evidence="4">
    <location>
        <begin position="58"/>
        <end position="77"/>
    </location>
</feature>
<dbReference type="InterPro" id="IPR010645">
    <property type="entry name" value="MFS_4"/>
</dbReference>
<evidence type="ECO:0000259" key="5">
    <source>
        <dbReference type="PROSITE" id="PS50850"/>
    </source>
</evidence>
<keyword evidence="2 4" id="KW-1133">Transmembrane helix</keyword>
<proteinExistence type="predicted"/>
<dbReference type="GO" id="GO:0022857">
    <property type="term" value="F:transmembrane transporter activity"/>
    <property type="evidence" value="ECO:0007669"/>
    <property type="project" value="InterPro"/>
</dbReference>
<feature type="transmembrane region" description="Helical" evidence="4">
    <location>
        <begin position="372"/>
        <end position="393"/>
    </location>
</feature>
<dbReference type="PANTHER" id="PTHR23537:SF1">
    <property type="entry name" value="SUGAR TRANSPORTER"/>
    <property type="match status" value="1"/>
</dbReference>
<dbReference type="AlphaFoldDB" id="A0A7Z0RUY4"/>
<feature type="transmembrane region" description="Helical" evidence="4">
    <location>
        <begin position="348"/>
        <end position="366"/>
    </location>
</feature>
<organism evidence="6 7">
    <name type="scientific">Vreelandella salicampi</name>
    <dbReference type="NCBI Taxonomy" id="1449798"/>
    <lineage>
        <taxon>Bacteria</taxon>
        <taxon>Pseudomonadati</taxon>
        <taxon>Pseudomonadota</taxon>
        <taxon>Gammaproteobacteria</taxon>
        <taxon>Oceanospirillales</taxon>
        <taxon>Halomonadaceae</taxon>
        <taxon>Vreelandella</taxon>
    </lineage>
</organism>
<feature type="transmembrane region" description="Helical" evidence="4">
    <location>
        <begin position="258"/>
        <end position="276"/>
    </location>
</feature>
<feature type="transmembrane region" description="Helical" evidence="4">
    <location>
        <begin position="20"/>
        <end position="38"/>
    </location>
</feature>
<dbReference type="InterPro" id="IPR036259">
    <property type="entry name" value="MFS_trans_sf"/>
</dbReference>
<evidence type="ECO:0000256" key="3">
    <source>
        <dbReference type="ARBA" id="ARBA00023136"/>
    </source>
</evidence>
<reference evidence="6 7" key="1">
    <citation type="journal article" date="2015" name="Int. J. Syst. Evol. Microbiol.">
        <title>Halomonas salicampi sp. nov., a halotolerant and alkalitolerant bacterium isolated from a saltern soil.</title>
        <authorList>
            <person name="Lee J.C."/>
            <person name="Kim Y.S."/>
            <person name="Yun B.S."/>
            <person name="Whang K.S."/>
        </authorList>
    </citation>
    <scope>NUCLEOTIDE SEQUENCE [LARGE SCALE GENOMIC DNA]</scope>
    <source>
        <strain evidence="6 7">BH103</strain>
    </source>
</reference>
<keyword evidence="3 4" id="KW-0472">Membrane</keyword>
<keyword evidence="1 4" id="KW-0812">Transmembrane</keyword>
<sequence>MHKEPRVTGTELRAKRFKVLLAGVFSQLLCIGVARFAYTPLLPVMQQQTGLGDADGGWLAALNYAGYMLGAVLAASIRSIYLKDWLYRIGLVLAVVTTAGMALTEHFWLWAGLRFFAGLASSASMLLASGLILHWLIQHRQRGELGIHFAGVGVGILLAAVAVEVMLRLSMSWQLQWWGFSALAVLLLIPAWRWLPRPVKPVAGGASASAEQNKPPSRTFMRLMMAAYFCAGYGYVISATFIVTIVEREPLLAGAGNWAFALVGLAAAPAVMWWDLIARRIGYLGALIAAMLLQVVGIVLPAVTSSLPAVLFSAVLYGGTFLGCVSLVLTMAGRLYPASPARLMGRMTLAYGVAQIIAPALTGMLAEMTGHYGIGLWLAGGFVALGAALLAWLRVVDQTAQRLDAEAKATTYG</sequence>
<feature type="transmembrane region" description="Helical" evidence="4">
    <location>
        <begin position="309"/>
        <end position="336"/>
    </location>
</feature>
<gene>
    <name evidence="6" type="ORF">HZS81_09780</name>
</gene>
<evidence type="ECO:0000256" key="2">
    <source>
        <dbReference type="ARBA" id="ARBA00022989"/>
    </source>
</evidence>
<feature type="transmembrane region" description="Helical" evidence="4">
    <location>
        <begin position="175"/>
        <end position="195"/>
    </location>
</feature>